<gene>
    <name evidence="3" type="ORF">SMAR0320_LOCUS16534</name>
</gene>
<feature type="transmembrane region" description="Helical" evidence="1">
    <location>
        <begin position="155"/>
        <end position="176"/>
    </location>
</feature>
<accession>A0A7S2PT60</accession>
<feature type="transmembrane region" description="Helical" evidence="1">
    <location>
        <begin position="127"/>
        <end position="149"/>
    </location>
</feature>
<feature type="domain" description="LTD" evidence="2">
    <location>
        <begin position="194"/>
        <end position="319"/>
    </location>
</feature>
<feature type="transmembrane region" description="Helical" evidence="1">
    <location>
        <begin position="38"/>
        <end position="57"/>
    </location>
</feature>
<name>A0A7S2PT60_9STRA</name>
<dbReference type="Gene3D" id="2.60.40.1260">
    <property type="entry name" value="Lamin Tail domain"/>
    <property type="match status" value="1"/>
</dbReference>
<evidence type="ECO:0000256" key="1">
    <source>
        <dbReference type="SAM" id="Phobius"/>
    </source>
</evidence>
<keyword evidence="1" id="KW-1133">Transmembrane helix</keyword>
<keyword evidence="1" id="KW-0472">Membrane</keyword>
<protein>
    <recommendedName>
        <fullName evidence="2">LTD domain-containing protein</fullName>
    </recommendedName>
</protein>
<keyword evidence="1" id="KW-0812">Transmembrane</keyword>
<reference evidence="3" key="1">
    <citation type="submission" date="2021-01" db="EMBL/GenBank/DDBJ databases">
        <authorList>
            <person name="Corre E."/>
            <person name="Pelletier E."/>
            <person name="Niang G."/>
            <person name="Scheremetjew M."/>
            <person name="Finn R."/>
            <person name="Kale V."/>
            <person name="Holt S."/>
            <person name="Cochrane G."/>
            <person name="Meng A."/>
            <person name="Brown T."/>
            <person name="Cohen L."/>
        </authorList>
    </citation>
    <scope>NUCLEOTIDE SEQUENCE</scope>
    <source>
        <strain evidence="3">SM1012Den-03</strain>
    </source>
</reference>
<dbReference type="InterPro" id="IPR001322">
    <property type="entry name" value="Lamin_tail_dom"/>
</dbReference>
<organism evidence="3">
    <name type="scientific">Skeletonema marinoi</name>
    <dbReference type="NCBI Taxonomy" id="267567"/>
    <lineage>
        <taxon>Eukaryota</taxon>
        <taxon>Sar</taxon>
        <taxon>Stramenopiles</taxon>
        <taxon>Ochrophyta</taxon>
        <taxon>Bacillariophyta</taxon>
        <taxon>Coscinodiscophyceae</taxon>
        <taxon>Thalassiosirophycidae</taxon>
        <taxon>Thalassiosirales</taxon>
        <taxon>Skeletonemataceae</taxon>
        <taxon>Skeletonema</taxon>
        <taxon>Skeletonema marinoi-dohrnii complex</taxon>
    </lineage>
</organism>
<evidence type="ECO:0000313" key="3">
    <source>
        <dbReference type="EMBL" id="CAD9618126.1"/>
    </source>
</evidence>
<feature type="transmembrane region" description="Helical" evidence="1">
    <location>
        <begin position="77"/>
        <end position="96"/>
    </location>
</feature>
<sequence>MAVAANVSQLENLCCHELSPSRKRLLRKFSPHRYPQRWLFINAIVLIWSIILLSNIVGTRNDNNENDERTTVELEYLVYNFGTSAIWALEVGLNIFDYTDTKEEGVEHSLLEQPAHSITDASETIPLWIEFSLAVYFVIDSAAVVFHLTRKEVHHLANGMLLDVVINMLAYFYLVYRQFVDWRKSNLMALSQNEHTDAEAECKGVFISYINYDGQVKRSESDEYVVITNDSNSSIDISGYSVLDINHHGTPDETEGNKFTFPYATVLTPGESVRIYTNEIHAESGGYSFRSKKAIWNNNGGKGVLKDRVGKEISKFVYP</sequence>
<proteinExistence type="predicted"/>
<dbReference type="EMBL" id="HBGZ01023214">
    <property type="protein sequence ID" value="CAD9618126.1"/>
    <property type="molecule type" value="Transcribed_RNA"/>
</dbReference>
<dbReference type="PROSITE" id="PS51841">
    <property type="entry name" value="LTD"/>
    <property type="match status" value="1"/>
</dbReference>
<dbReference type="AlphaFoldDB" id="A0A7S2PT60"/>
<dbReference type="Pfam" id="PF00932">
    <property type="entry name" value="LTD"/>
    <property type="match status" value="1"/>
</dbReference>
<dbReference type="SUPFAM" id="SSF74853">
    <property type="entry name" value="Lamin A/C globular tail domain"/>
    <property type="match status" value="1"/>
</dbReference>
<dbReference type="InterPro" id="IPR036415">
    <property type="entry name" value="Lamin_tail_dom_sf"/>
</dbReference>
<evidence type="ECO:0000259" key="2">
    <source>
        <dbReference type="PROSITE" id="PS51841"/>
    </source>
</evidence>